<dbReference type="Pfam" id="PF01814">
    <property type="entry name" value="Hemerythrin"/>
    <property type="match status" value="1"/>
</dbReference>
<dbReference type="Gene3D" id="1.10.3910.10">
    <property type="entry name" value="SP0561-like"/>
    <property type="match status" value="1"/>
</dbReference>
<dbReference type="InterPro" id="IPR038062">
    <property type="entry name" value="ScdA-like_N_sf"/>
</dbReference>
<dbReference type="HOGENOM" id="CLU_076075_0_1_10"/>
<keyword evidence="4" id="KW-0408">Iron</keyword>
<evidence type="ECO:0000313" key="7">
    <source>
        <dbReference type="Proteomes" id="UP000007590"/>
    </source>
</evidence>
<evidence type="ECO:0000259" key="5">
    <source>
        <dbReference type="Pfam" id="PF01814"/>
    </source>
</evidence>
<dbReference type="PANTHER" id="PTHR36438:SF1">
    <property type="entry name" value="IRON-SULFUR CLUSTER REPAIR PROTEIN YTFE"/>
    <property type="match status" value="1"/>
</dbReference>
<keyword evidence="2" id="KW-0963">Cytoplasm</keyword>
<comment type="subcellular location">
    <subcellularLocation>
        <location evidence="1">Cytoplasm</location>
    </subcellularLocation>
</comment>
<dbReference type="EMBL" id="CP003349">
    <property type="protein sequence ID" value="AFD06854.1"/>
    <property type="molecule type" value="Genomic_DNA"/>
</dbReference>
<dbReference type="GO" id="GO:0046872">
    <property type="term" value="F:metal ion binding"/>
    <property type="evidence" value="ECO:0007669"/>
    <property type="project" value="UniProtKB-KW"/>
</dbReference>
<dbReference type="NCBIfam" id="TIGR03652">
    <property type="entry name" value="FeS_repair_RIC"/>
    <property type="match status" value="1"/>
</dbReference>
<sequence>MNTLSELNELTIGELVAKDYRKADVFKKYGIDFCCGGKISVQQVCQNKGIDFEKLKSALLAVEQVDNGIENYDKWELDFLADYIVNKHHNYVNESLPLLLEYCQKVARVHGEHNPENIKILVVLQELAAELNTHLLKEERILFPYIKELVKSKKEQTAPNTPHFGTVKNPINMMEIEHDSAGDLTKQIKTLSNDYTPPAHACNTYMVLYAKLEEFENDLHTHIHLENNILFPKAALLEAELLNN</sequence>
<dbReference type="Proteomes" id="UP000007590">
    <property type="component" value="Chromosome"/>
</dbReference>
<dbReference type="Gene3D" id="1.20.120.520">
    <property type="entry name" value="nmb1532 protein domain like"/>
    <property type="match status" value="1"/>
</dbReference>
<dbReference type="InterPro" id="IPR012312">
    <property type="entry name" value="Hemerythrin-like"/>
</dbReference>
<evidence type="ECO:0000256" key="4">
    <source>
        <dbReference type="ARBA" id="ARBA00023004"/>
    </source>
</evidence>
<evidence type="ECO:0000256" key="3">
    <source>
        <dbReference type="ARBA" id="ARBA00022723"/>
    </source>
</evidence>
<name>H8KU04_SOLCM</name>
<dbReference type="KEGG" id="scn:Solca_1790"/>
<dbReference type="GO" id="GO:0005737">
    <property type="term" value="C:cytoplasm"/>
    <property type="evidence" value="ECO:0007669"/>
    <property type="project" value="UniProtKB-SubCell"/>
</dbReference>
<protein>
    <submittedName>
        <fullName evidence="6">Iron-sulfur cluster repair di-iron protein</fullName>
    </submittedName>
</protein>
<accession>H8KU04</accession>
<evidence type="ECO:0000256" key="2">
    <source>
        <dbReference type="ARBA" id="ARBA00022490"/>
    </source>
</evidence>
<dbReference type="InterPro" id="IPR019903">
    <property type="entry name" value="RIC_family"/>
</dbReference>
<dbReference type="eggNOG" id="COG2846">
    <property type="taxonomic scope" value="Bacteria"/>
</dbReference>
<dbReference type="Pfam" id="PF04405">
    <property type="entry name" value="ScdA_N"/>
    <property type="match status" value="1"/>
</dbReference>
<dbReference type="OrthoDB" id="9797132at2"/>
<dbReference type="PANTHER" id="PTHR36438">
    <property type="entry name" value="IRON-SULFUR CLUSTER REPAIR PROTEIN YTFE"/>
    <property type="match status" value="1"/>
</dbReference>
<evidence type="ECO:0000313" key="6">
    <source>
        <dbReference type="EMBL" id="AFD06854.1"/>
    </source>
</evidence>
<feature type="domain" description="Hemerythrin-like" evidence="5">
    <location>
        <begin position="84"/>
        <end position="234"/>
    </location>
</feature>
<gene>
    <name evidence="6" type="ordered locus">Solca_1790</name>
</gene>
<proteinExistence type="predicted"/>
<organism evidence="6 7">
    <name type="scientific">Solitalea canadensis (strain ATCC 29591 / DSM 3403 / JCM 21819 / LMG 8368 / NBRC 15130 / NCIMB 12057 / USAM 9D)</name>
    <name type="common">Flexibacter canadensis</name>
    <dbReference type="NCBI Taxonomy" id="929556"/>
    <lineage>
        <taxon>Bacteria</taxon>
        <taxon>Pseudomonadati</taxon>
        <taxon>Bacteroidota</taxon>
        <taxon>Sphingobacteriia</taxon>
        <taxon>Sphingobacteriales</taxon>
        <taxon>Sphingobacteriaceae</taxon>
        <taxon>Solitalea</taxon>
    </lineage>
</organism>
<dbReference type="AlphaFoldDB" id="H8KU04"/>
<evidence type="ECO:0000256" key="1">
    <source>
        <dbReference type="ARBA" id="ARBA00004496"/>
    </source>
</evidence>
<keyword evidence="3" id="KW-0479">Metal-binding</keyword>
<reference evidence="6" key="1">
    <citation type="submission" date="2012-02" db="EMBL/GenBank/DDBJ databases">
        <title>The complete genome of Solitalea canadensis DSM 3403.</title>
        <authorList>
            <consortium name="US DOE Joint Genome Institute (JGI-PGF)"/>
            <person name="Lucas S."/>
            <person name="Copeland A."/>
            <person name="Lapidus A."/>
            <person name="Glavina del Rio T."/>
            <person name="Dalin E."/>
            <person name="Tice H."/>
            <person name="Bruce D."/>
            <person name="Goodwin L."/>
            <person name="Pitluck S."/>
            <person name="Peters L."/>
            <person name="Ovchinnikova G."/>
            <person name="Lu M."/>
            <person name="Kyrpides N."/>
            <person name="Mavromatis K."/>
            <person name="Ivanova N."/>
            <person name="Brettin T."/>
            <person name="Detter J.C."/>
            <person name="Han C."/>
            <person name="Larimer F."/>
            <person name="Land M."/>
            <person name="Hauser L."/>
            <person name="Markowitz V."/>
            <person name="Cheng J.-F."/>
            <person name="Hugenholtz P."/>
            <person name="Woyke T."/>
            <person name="Wu D."/>
            <person name="Spring S."/>
            <person name="Schroeder M."/>
            <person name="Kopitz M."/>
            <person name="Brambilla E."/>
            <person name="Klenk H.-P."/>
            <person name="Eisen J.A."/>
        </authorList>
    </citation>
    <scope>NUCLEOTIDE SEQUENCE</scope>
    <source>
        <strain evidence="6">DSM 3403</strain>
    </source>
</reference>
<dbReference type="RefSeq" id="WP_014680081.1">
    <property type="nucleotide sequence ID" value="NC_017770.1"/>
</dbReference>
<dbReference type="STRING" id="929556.Solca_1790"/>
<keyword evidence="7" id="KW-1185">Reference proteome</keyword>